<dbReference type="RefSeq" id="WP_024332059.1">
    <property type="nucleotide sequence ID" value="NZ_JASOXK010000016.1"/>
</dbReference>
<evidence type="ECO:0000313" key="2">
    <source>
        <dbReference type="Proteomes" id="UP000235122"/>
    </source>
</evidence>
<sequence>MSQKSAVKPLDFKEDQIVQEFLWDQDADEALREAIAKQTSNELVDEDYADLVDGAIIWWRADDGEADDLTDCLVDATQNFAGPGVVWVITPKPNQPGHVSPFTIESAAQVAGLHATSSVVVAPEWVGTRVQTRDRA</sequence>
<accession>A0A2I1IPB2</accession>
<dbReference type="STRING" id="33007.HMPREF3198_01242"/>
<dbReference type="EMBL" id="PKKO01000002">
    <property type="protein sequence ID" value="PKY72970.1"/>
    <property type="molecule type" value="Genomic_DNA"/>
</dbReference>
<proteinExistence type="predicted"/>
<dbReference type="InterPro" id="IPR021412">
    <property type="entry name" value="DUF3052"/>
</dbReference>
<dbReference type="Proteomes" id="UP000235122">
    <property type="component" value="Unassembled WGS sequence"/>
</dbReference>
<protein>
    <submittedName>
        <fullName evidence="1">DUF3052 domain-containing protein</fullName>
    </submittedName>
</protein>
<reference evidence="1 2" key="1">
    <citation type="submission" date="2017-12" db="EMBL/GenBank/DDBJ databases">
        <title>Phylogenetic diversity of female urinary microbiome.</title>
        <authorList>
            <person name="Thomas-White K."/>
            <person name="Wolfe A.J."/>
        </authorList>
    </citation>
    <scope>NUCLEOTIDE SEQUENCE [LARGE SCALE GENOMIC DNA]</scope>
    <source>
        <strain evidence="1 2">UMB0402</strain>
    </source>
</reference>
<dbReference type="AlphaFoldDB" id="A0A2I1IPB2"/>
<gene>
    <name evidence="1" type="ORF">CYJ19_04885</name>
</gene>
<name>A0A2I1IPB2_9ACTO</name>
<evidence type="ECO:0000313" key="1">
    <source>
        <dbReference type="EMBL" id="PKY72970.1"/>
    </source>
</evidence>
<dbReference type="GeneID" id="35866580"/>
<keyword evidence="2" id="KW-1185">Reference proteome</keyword>
<organism evidence="1 2">
    <name type="scientific">Winkia neuii</name>
    <dbReference type="NCBI Taxonomy" id="33007"/>
    <lineage>
        <taxon>Bacteria</taxon>
        <taxon>Bacillati</taxon>
        <taxon>Actinomycetota</taxon>
        <taxon>Actinomycetes</taxon>
        <taxon>Actinomycetales</taxon>
        <taxon>Actinomycetaceae</taxon>
        <taxon>Winkia</taxon>
    </lineage>
</organism>
<comment type="caution">
    <text evidence="1">The sequence shown here is derived from an EMBL/GenBank/DDBJ whole genome shotgun (WGS) entry which is preliminary data.</text>
</comment>
<dbReference type="Pfam" id="PF11253">
    <property type="entry name" value="DUF3052"/>
    <property type="match status" value="1"/>
</dbReference>